<feature type="compositionally biased region" description="Polar residues" evidence="1">
    <location>
        <begin position="312"/>
        <end position="322"/>
    </location>
</feature>
<reference evidence="2" key="1">
    <citation type="journal article" date="2023" name="BMC Genomics">
        <title>Chromosome-level genome assemblies of Cutaneotrichosporon spp. (Trichosporonales, Basidiomycota) reveal imbalanced evolution between nucleotide sequences and chromosome synteny.</title>
        <authorList>
            <person name="Kobayashi Y."/>
            <person name="Kayamori A."/>
            <person name="Aoki K."/>
            <person name="Shiwa Y."/>
            <person name="Matsutani M."/>
            <person name="Fujita N."/>
            <person name="Sugita T."/>
            <person name="Iwasaki W."/>
            <person name="Tanaka N."/>
            <person name="Takashima M."/>
        </authorList>
    </citation>
    <scope>NUCLEOTIDE SEQUENCE</scope>
    <source>
        <strain evidence="2">HIS019</strain>
    </source>
</reference>
<dbReference type="KEGG" id="ccac:CcaHIS019_0705280"/>
<feature type="region of interest" description="Disordered" evidence="1">
    <location>
        <begin position="106"/>
        <end position="172"/>
    </location>
</feature>
<feature type="compositionally biased region" description="Acidic residues" evidence="1">
    <location>
        <begin position="160"/>
        <end position="172"/>
    </location>
</feature>
<name>A0AA48LAG0_9TREE</name>
<evidence type="ECO:0000256" key="1">
    <source>
        <dbReference type="SAM" id="MobiDB-lite"/>
    </source>
</evidence>
<protein>
    <submittedName>
        <fullName evidence="2">Uncharacterized protein</fullName>
    </submittedName>
</protein>
<evidence type="ECO:0000313" key="3">
    <source>
        <dbReference type="Proteomes" id="UP001233271"/>
    </source>
</evidence>
<evidence type="ECO:0000313" key="2">
    <source>
        <dbReference type="EMBL" id="BEI94947.1"/>
    </source>
</evidence>
<dbReference type="Proteomes" id="UP001233271">
    <property type="component" value="Chromosome 7b"/>
</dbReference>
<dbReference type="AlphaFoldDB" id="A0AA48LAG0"/>
<feature type="compositionally biased region" description="Basic and acidic residues" evidence="1">
    <location>
        <begin position="148"/>
        <end position="159"/>
    </location>
</feature>
<feature type="compositionally biased region" description="Polar residues" evidence="1">
    <location>
        <begin position="35"/>
        <end position="46"/>
    </location>
</feature>
<feature type="compositionally biased region" description="Basic and acidic residues" evidence="1">
    <location>
        <begin position="288"/>
        <end position="298"/>
    </location>
</feature>
<feature type="compositionally biased region" description="Low complexity" evidence="1">
    <location>
        <begin position="56"/>
        <end position="74"/>
    </location>
</feature>
<keyword evidence="3" id="KW-1185">Reference proteome</keyword>
<dbReference type="EMBL" id="AP028219">
    <property type="protein sequence ID" value="BEI94947.1"/>
    <property type="molecule type" value="Genomic_DNA"/>
</dbReference>
<organism evidence="2 3">
    <name type="scientific">Cutaneotrichosporon cavernicola</name>
    <dbReference type="NCBI Taxonomy" id="279322"/>
    <lineage>
        <taxon>Eukaryota</taxon>
        <taxon>Fungi</taxon>
        <taxon>Dikarya</taxon>
        <taxon>Basidiomycota</taxon>
        <taxon>Agaricomycotina</taxon>
        <taxon>Tremellomycetes</taxon>
        <taxon>Trichosporonales</taxon>
        <taxon>Trichosporonaceae</taxon>
        <taxon>Cutaneotrichosporon</taxon>
    </lineage>
</organism>
<accession>A0AA48LAG0</accession>
<feature type="region of interest" description="Disordered" evidence="1">
    <location>
        <begin position="1"/>
        <end position="94"/>
    </location>
</feature>
<gene>
    <name evidence="2" type="ORF">CcaverHIS019_0705280</name>
</gene>
<feature type="compositionally biased region" description="Acidic residues" evidence="1">
    <location>
        <begin position="264"/>
        <end position="286"/>
    </location>
</feature>
<sequence length="411" mass="43874">MPATEFRKQTVSPAPGSDSELMSSDGQEHPKPISLLSSMMAGQTSPRPKPPLSGYTSGPSAPSTAPSTAVSSPRPQEEPISILRRSSVGSDGEPFFLPMARVLPASPEKQEIPKQPRPSALKFAVTSRPSEFERQPVTVVPQQDDHEDDHGTVTDKGYEEDSEDGFTSDDEPSFMVQAHHKMVMARAREAQLAAARPSSTTPPLRPTAPPPRRGRGHVRVDPAVGDDTGRCSRHYSPPPGSRPHFAPPGGPRNGRAGSPVPEPMDIDDEEDDDDDGDDDEENDGDGDAAFKTDSREDIAATSTSSSPRPAAEQSTGPASSIGTGVRNMLRRASEHLPSFRRPSFTAHIPEESVALDDDNVSVDSGRVLLSRARSLGARSKPVAVTLSQDNVTAIPSRPIACPASPRSTQRI</sequence>
<dbReference type="GeneID" id="85498817"/>
<feature type="compositionally biased region" description="Pro residues" evidence="1">
    <location>
        <begin position="236"/>
        <end position="250"/>
    </location>
</feature>
<feature type="region of interest" description="Disordered" evidence="1">
    <location>
        <begin position="185"/>
        <end position="344"/>
    </location>
</feature>
<feature type="compositionally biased region" description="Low complexity" evidence="1">
    <location>
        <begin position="190"/>
        <end position="202"/>
    </location>
</feature>
<proteinExistence type="predicted"/>
<dbReference type="RefSeq" id="XP_060460212.1">
    <property type="nucleotide sequence ID" value="XM_060603971.1"/>
</dbReference>
<feature type="compositionally biased region" description="Low complexity" evidence="1">
    <location>
        <begin position="299"/>
        <end position="311"/>
    </location>
</feature>